<name>A0A0M0KFD6_ALKHA</name>
<reference evidence="2" key="1">
    <citation type="submission" date="2015-08" db="EMBL/GenBank/DDBJ databases">
        <title>Complete DNA Sequence of Pseudomonas syringae pv. actinidiae, the Causal Agent of Kiwifruit Canker Disease.</title>
        <authorList>
            <person name="Rikkerink E.H.A."/>
            <person name="Fineran P.C."/>
        </authorList>
    </citation>
    <scope>NUCLEOTIDE SEQUENCE</scope>
    <source>
        <strain evidence="2">DSM 13666</strain>
    </source>
</reference>
<dbReference type="PATRIC" id="fig|136160.3.peg.380"/>
<dbReference type="PANTHER" id="PTHR43328">
    <property type="entry name" value="ACETYLTRANSFERASE-RELATED"/>
    <property type="match status" value="1"/>
</dbReference>
<dbReference type="InterPro" id="IPR000182">
    <property type="entry name" value="GNAT_dom"/>
</dbReference>
<dbReference type="CDD" id="cd04301">
    <property type="entry name" value="NAT_SF"/>
    <property type="match status" value="1"/>
</dbReference>
<feature type="domain" description="N-acetyltransferase" evidence="1">
    <location>
        <begin position="4"/>
        <end position="163"/>
    </location>
</feature>
<dbReference type="EMBL" id="LILD01000001">
    <property type="protein sequence ID" value="KOO37570.1"/>
    <property type="molecule type" value="Genomic_DNA"/>
</dbReference>
<dbReference type="PANTHER" id="PTHR43328:SF1">
    <property type="entry name" value="N-ACETYLTRANSFERASE DOMAIN-CONTAINING PROTEIN"/>
    <property type="match status" value="1"/>
</dbReference>
<protein>
    <recommendedName>
        <fullName evidence="1">N-acetyltransferase domain-containing protein</fullName>
    </recommendedName>
</protein>
<dbReference type="RefSeq" id="WP_053430135.1">
    <property type="nucleotide sequence ID" value="NZ_CP040441.1"/>
</dbReference>
<dbReference type="Pfam" id="PF00583">
    <property type="entry name" value="Acetyltransf_1"/>
    <property type="match status" value="1"/>
</dbReference>
<proteinExistence type="predicted"/>
<dbReference type="GeneID" id="87599350"/>
<gene>
    <name evidence="2" type="ORF">AMD02_00965</name>
</gene>
<evidence type="ECO:0000259" key="1">
    <source>
        <dbReference type="PROSITE" id="PS51186"/>
    </source>
</evidence>
<dbReference type="Gene3D" id="3.40.630.30">
    <property type="match status" value="1"/>
</dbReference>
<dbReference type="InterPro" id="IPR016181">
    <property type="entry name" value="Acyl_CoA_acyltransferase"/>
</dbReference>
<dbReference type="AlphaFoldDB" id="A0A0M0KFD6"/>
<dbReference type="GO" id="GO:0016747">
    <property type="term" value="F:acyltransferase activity, transferring groups other than amino-acyl groups"/>
    <property type="evidence" value="ECO:0007669"/>
    <property type="project" value="InterPro"/>
</dbReference>
<sequence length="167" mass="18934">MITLSFVEQQHLSVLGNFSLPPEQLPFTRLPVDALRACEEDPTRTPIVILADQEPVGFFVLHEGEATKAYIEEEGLLLIRSLAIDEKQQGKGYGKKAMLLLPAFVTVHWPNIRELFLVVNERNAAAKQLYTRVGFEDRGLRRVGPIGPQRILHYDLLKISTMEDKKL</sequence>
<dbReference type="PROSITE" id="PS51186">
    <property type="entry name" value="GNAT"/>
    <property type="match status" value="1"/>
</dbReference>
<evidence type="ECO:0000313" key="2">
    <source>
        <dbReference type="EMBL" id="KOO37570.1"/>
    </source>
</evidence>
<dbReference type="SUPFAM" id="SSF55729">
    <property type="entry name" value="Acyl-CoA N-acyltransferases (Nat)"/>
    <property type="match status" value="1"/>
</dbReference>
<comment type="caution">
    <text evidence="2">The sequence shown here is derived from an EMBL/GenBank/DDBJ whole genome shotgun (WGS) entry which is preliminary data.</text>
</comment>
<organism evidence="2">
    <name type="scientific">Halalkalibacterium halodurans</name>
    <name type="common">Bacillus halodurans</name>
    <dbReference type="NCBI Taxonomy" id="86665"/>
    <lineage>
        <taxon>Bacteria</taxon>
        <taxon>Bacillati</taxon>
        <taxon>Bacillota</taxon>
        <taxon>Bacilli</taxon>
        <taxon>Bacillales</taxon>
        <taxon>Bacillaceae</taxon>
        <taxon>Halalkalibacterium (ex Joshi et al. 2022)</taxon>
    </lineage>
</organism>
<accession>A0A0M0KFD6</accession>